<dbReference type="PATRIC" id="fig|1088869.3.peg.1894"/>
<dbReference type="GO" id="GO:0009288">
    <property type="term" value="C:bacterial-type flagellum"/>
    <property type="evidence" value="ECO:0007669"/>
    <property type="project" value="UniProtKB-SubCell"/>
</dbReference>
<evidence type="ECO:0000313" key="6">
    <source>
        <dbReference type="EMBL" id="EHH67679.1"/>
    </source>
</evidence>
<evidence type="ECO:0000313" key="7">
    <source>
        <dbReference type="Proteomes" id="UP000004949"/>
    </source>
</evidence>
<dbReference type="Pfam" id="PF00669">
    <property type="entry name" value="Flagellin_N"/>
    <property type="match status" value="1"/>
</dbReference>
<comment type="similarity">
    <text evidence="3">Belongs to the bacterial flagellin family.</text>
</comment>
<dbReference type="GO" id="GO:0005576">
    <property type="term" value="C:extracellular region"/>
    <property type="evidence" value="ECO:0007669"/>
    <property type="project" value="UniProtKB-SubCell"/>
</dbReference>
<dbReference type="STRING" id="1088869.GMO_18990"/>
<reference evidence="6 7" key="1">
    <citation type="submission" date="2011-10" db="EMBL/GenBank/DDBJ databases">
        <title>Genome sequence of Gluconobacter morbifer G707, isolated from Drosophila gut.</title>
        <authorList>
            <person name="Lee W.-J."/>
            <person name="Kim E.-K."/>
        </authorList>
    </citation>
    <scope>NUCLEOTIDE SEQUENCE [LARGE SCALE GENOMIC DNA]</scope>
    <source>
        <strain evidence="6 7">G707</strain>
    </source>
</reference>
<keyword evidence="4" id="KW-0975">Bacterial flagellum</keyword>
<accession>G6XK83</accession>
<dbReference type="Gene3D" id="1.20.1330.10">
    <property type="entry name" value="f41 fragment of flagellin, N-terminal domain"/>
    <property type="match status" value="1"/>
</dbReference>
<name>G6XK83_9PROT</name>
<dbReference type="RefSeq" id="WP_008852046.1">
    <property type="nucleotide sequence ID" value="NZ_AGQV01000006.1"/>
</dbReference>
<dbReference type="OrthoDB" id="7260935at2"/>
<keyword evidence="6" id="KW-0282">Flagellum</keyword>
<comment type="caution">
    <text evidence="6">The sequence shown here is derived from an EMBL/GenBank/DDBJ whole genome shotgun (WGS) entry which is preliminary data.</text>
</comment>
<protein>
    <submittedName>
        <fullName evidence="6">Flagellar hook-associated protein FlgL</fullName>
    </submittedName>
</protein>
<evidence type="ECO:0000256" key="1">
    <source>
        <dbReference type="ARBA" id="ARBA00004365"/>
    </source>
</evidence>
<dbReference type="EMBL" id="AGQV01000006">
    <property type="protein sequence ID" value="EHH67679.1"/>
    <property type="molecule type" value="Genomic_DNA"/>
</dbReference>
<evidence type="ECO:0000256" key="3">
    <source>
        <dbReference type="ARBA" id="ARBA00005709"/>
    </source>
</evidence>
<dbReference type="PANTHER" id="PTHR42792:SF1">
    <property type="entry name" value="FLAGELLAR HOOK-ASSOCIATED PROTEIN 3"/>
    <property type="match status" value="1"/>
</dbReference>
<keyword evidence="6" id="KW-0966">Cell projection</keyword>
<gene>
    <name evidence="6" type="ORF">GMO_18990</name>
</gene>
<dbReference type="AlphaFoldDB" id="G6XK83"/>
<dbReference type="SUPFAM" id="SSF64518">
    <property type="entry name" value="Phase 1 flagellin"/>
    <property type="match status" value="1"/>
</dbReference>
<organism evidence="6 7">
    <name type="scientific">Gluconobacter morbifer G707</name>
    <dbReference type="NCBI Taxonomy" id="1088869"/>
    <lineage>
        <taxon>Bacteria</taxon>
        <taxon>Pseudomonadati</taxon>
        <taxon>Pseudomonadota</taxon>
        <taxon>Alphaproteobacteria</taxon>
        <taxon>Acetobacterales</taxon>
        <taxon>Acetobacteraceae</taxon>
        <taxon>Gluconobacter</taxon>
    </lineage>
</organism>
<dbReference type="PANTHER" id="PTHR42792">
    <property type="entry name" value="FLAGELLIN"/>
    <property type="match status" value="1"/>
</dbReference>
<evidence type="ECO:0000256" key="2">
    <source>
        <dbReference type="ARBA" id="ARBA00004613"/>
    </source>
</evidence>
<dbReference type="Proteomes" id="UP000004949">
    <property type="component" value="Unassembled WGS sequence"/>
</dbReference>
<dbReference type="InterPro" id="IPR001492">
    <property type="entry name" value="Flagellin"/>
</dbReference>
<dbReference type="NCBIfam" id="NF006489">
    <property type="entry name" value="PRK08913.1"/>
    <property type="match status" value="1"/>
</dbReference>
<feature type="domain" description="Flagellin N-terminal" evidence="5">
    <location>
        <begin position="22"/>
        <end position="145"/>
    </location>
</feature>
<dbReference type="eggNOG" id="COG1344">
    <property type="taxonomic scope" value="Bacteria"/>
</dbReference>
<evidence type="ECO:0000256" key="4">
    <source>
        <dbReference type="ARBA" id="ARBA00023143"/>
    </source>
</evidence>
<sequence>MTGTVSSFGFGGLSGQMLLGLQTLTKSQSSLQGQTSTGVTADSYAGLGSARTQALALQPAITRISSWSGNVTAAQNKLTSTQTALSQISDIASDLTSTLGVLSSTSSISTQSVVTASAQAKNALSTLTGLLNTQQGDTYVFAGQQSSVAPVSENLEGSDLYTQVENAVSQLGTKDASAVLSQATTCAANTKPDSPFSASLSTDPVSAANENQKIVMGQNETVSVGLVATQGEAASALSTGSPVRDLVRNLMMVASLGTTDTGSRDYTDIIQDLQTSTQNVTSSLADMSGVMGVQQDSLTTHSSLLSQMSSALTTQLGNTKDADLAQVSTQFTDTNNQLQASYSIIADMKSMTLASYL</sequence>
<evidence type="ECO:0000259" key="5">
    <source>
        <dbReference type="Pfam" id="PF00669"/>
    </source>
</evidence>
<proteinExistence type="inferred from homology"/>
<dbReference type="InterPro" id="IPR001029">
    <property type="entry name" value="Flagellin_N"/>
</dbReference>
<comment type="subcellular location">
    <subcellularLocation>
        <location evidence="1">Bacterial flagellum</location>
    </subcellularLocation>
    <subcellularLocation>
        <location evidence="2">Secreted</location>
    </subcellularLocation>
</comment>
<dbReference type="GO" id="GO:0005198">
    <property type="term" value="F:structural molecule activity"/>
    <property type="evidence" value="ECO:0007669"/>
    <property type="project" value="InterPro"/>
</dbReference>
<keyword evidence="6" id="KW-0969">Cilium</keyword>
<keyword evidence="7" id="KW-1185">Reference proteome</keyword>